<feature type="compositionally biased region" description="Polar residues" evidence="1">
    <location>
        <begin position="362"/>
        <end position="380"/>
    </location>
</feature>
<accession>A0A0D6LG82</accession>
<name>A0A0D6LG82_9BILA</name>
<feature type="compositionally biased region" description="Polar residues" evidence="1">
    <location>
        <begin position="308"/>
        <end position="337"/>
    </location>
</feature>
<keyword evidence="3" id="KW-1185">Reference proteome</keyword>
<proteinExistence type="predicted"/>
<evidence type="ECO:0000313" key="3">
    <source>
        <dbReference type="Proteomes" id="UP000054495"/>
    </source>
</evidence>
<feature type="compositionally biased region" description="Polar residues" evidence="1">
    <location>
        <begin position="408"/>
        <end position="422"/>
    </location>
</feature>
<feature type="compositionally biased region" description="Polar residues" evidence="1">
    <location>
        <begin position="171"/>
        <end position="213"/>
    </location>
</feature>
<feature type="region of interest" description="Disordered" evidence="1">
    <location>
        <begin position="673"/>
        <end position="692"/>
    </location>
</feature>
<sequence length="797" mass="86373">MTQFMVALQGSTTQAEKMARNKRAASNCKVYPYGTKPPCYRSPLMWFYQLITNKDEALSFCAGNYNKKYITESINKIEGEIHRKLLSGEFAVVYNGPCPCTCSSLCEERSNFTRSQACPGKEKVNTIIYDLGATTETNATPRIVVPTTSISKKYSPSEDTMETTTQQNIADSIASESPTQWYPPTTNSDKIEGSSSLSHPSGATAFASSQQGDKLTKLPVVEFPSGNEDGNREFTSSEVGDTLSTPLISSDDTPHKTSTTSKESDGSFTTAAFNETVPSTDSMHTSVREKERESTKFHLTEETTTTELSVQGRSTEASPVSTTWMGSSAATPSTDAHTSQEATLTTTESSSESSNTAAASSMRPSAVTSRNVVGTSKTSSASVKFYKSTNPSDGATISASTLPNVSRTTLKTEHSSAPQDDVTSPIDPPLTPATAEVGFEAISPGNSGTSEGGNSQLIVQTQSTPKSLLYSTIKFTSSATIPEVTTTATTSRKWTSTYHNYQASTETIVPTGQNTPLSIENSEATMSREQMTSTNSSLSTIPLSTKLVNTTTTKFNGTSDIEAKRPTTEMSGYDTVDTSSSRQWPTSITTEEQPWFAPNLTEKYSSTLTPSEGYSWSTSQLIPGKMSSSKQGSTSTAMTLSSEQQIYSTKEKEMYPGLDSSLMTQEIYISTPAQSRNEQTSVGTISRANGGRRNTTVTQSITDHMDMITSFPEKCRRPCPSSYEEGPDYCYRILTAKESSTYKRIVKSKREDGTGWSRFGPLGEDDEAARVKVGGVGQNKFPKTVLCSWWNTSRILR</sequence>
<evidence type="ECO:0000256" key="1">
    <source>
        <dbReference type="SAM" id="MobiDB-lite"/>
    </source>
</evidence>
<dbReference type="AlphaFoldDB" id="A0A0D6LG82"/>
<feature type="compositionally biased region" description="Basic and acidic residues" evidence="1">
    <location>
        <begin position="286"/>
        <end position="301"/>
    </location>
</feature>
<feature type="region of interest" description="Disordered" evidence="1">
    <location>
        <begin position="171"/>
        <end position="380"/>
    </location>
</feature>
<feature type="region of interest" description="Disordered" evidence="1">
    <location>
        <begin position="408"/>
        <end position="433"/>
    </location>
</feature>
<gene>
    <name evidence="2" type="ORF">ANCCEY_14239</name>
</gene>
<dbReference type="EMBL" id="KE125978">
    <property type="protein sequence ID" value="EPB66672.1"/>
    <property type="molecule type" value="Genomic_DNA"/>
</dbReference>
<evidence type="ECO:0000313" key="2">
    <source>
        <dbReference type="EMBL" id="EPB66672.1"/>
    </source>
</evidence>
<protein>
    <submittedName>
        <fullName evidence="2">Uncharacterized protein</fullName>
    </submittedName>
</protein>
<reference evidence="2 3" key="1">
    <citation type="submission" date="2013-05" db="EMBL/GenBank/DDBJ databases">
        <title>Draft genome of the parasitic nematode Anyclostoma ceylanicum.</title>
        <authorList>
            <person name="Mitreva M."/>
        </authorList>
    </citation>
    <scope>NUCLEOTIDE SEQUENCE [LARGE SCALE GENOMIC DNA]</scope>
</reference>
<dbReference type="Proteomes" id="UP000054495">
    <property type="component" value="Unassembled WGS sequence"/>
</dbReference>
<feature type="compositionally biased region" description="Low complexity" evidence="1">
    <location>
        <begin position="339"/>
        <end position="361"/>
    </location>
</feature>
<feature type="compositionally biased region" description="Polar residues" evidence="1">
    <location>
        <begin position="233"/>
        <end position="285"/>
    </location>
</feature>
<organism evidence="2 3">
    <name type="scientific">Ancylostoma ceylanicum</name>
    <dbReference type="NCBI Taxonomy" id="53326"/>
    <lineage>
        <taxon>Eukaryota</taxon>
        <taxon>Metazoa</taxon>
        <taxon>Ecdysozoa</taxon>
        <taxon>Nematoda</taxon>
        <taxon>Chromadorea</taxon>
        <taxon>Rhabditida</taxon>
        <taxon>Rhabditina</taxon>
        <taxon>Rhabditomorpha</taxon>
        <taxon>Strongyloidea</taxon>
        <taxon>Ancylostomatidae</taxon>
        <taxon>Ancylostomatinae</taxon>
        <taxon>Ancylostoma</taxon>
    </lineage>
</organism>